<keyword evidence="8" id="KW-1185">Reference proteome</keyword>
<dbReference type="RefSeq" id="WP_202992041.1">
    <property type="nucleotide sequence ID" value="NZ_JAENHO010000004.1"/>
</dbReference>
<keyword evidence="3" id="KW-0804">Transcription</keyword>
<evidence type="ECO:0000256" key="3">
    <source>
        <dbReference type="ARBA" id="ARBA00023163"/>
    </source>
</evidence>
<dbReference type="SUPFAM" id="SSF46689">
    <property type="entry name" value="Homeodomain-like"/>
    <property type="match status" value="1"/>
</dbReference>
<evidence type="ECO:0000256" key="5">
    <source>
        <dbReference type="SAM" id="MobiDB-lite"/>
    </source>
</evidence>
<organism evidence="7 8">
    <name type="scientific">Paractinoplanes lichenicola</name>
    <dbReference type="NCBI Taxonomy" id="2802976"/>
    <lineage>
        <taxon>Bacteria</taxon>
        <taxon>Bacillati</taxon>
        <taxon>Actinomycetota</taxon>
        <taxon>Actinomycetes</taxon>
        <taxon>Micromonosporales</taxon>
        <taxon>Micromonosporaceae</taxon>
        <taxon>Paractinoplanes</taxon>
    </lineage>
</organism>
<proteinExistence type="predicted"/>
<dbReference type="InterPro" id="IPR050109">
    <property type="entry name" value="HTH-type_TetR-like_transc_reg"/>
</dbReference>
<dbReference type="PANTHER" id="PTHR30055">
    <property type="entry name" value="HTH-TYPE TRANSCRIPTIONAL REGULATOR RUTR"/>
    <property type="match status" value="1"/>
</dbReference>
<reference evidence="7 8" key="1">
    <citation type="submission" date="2021-01" db="EMBL/GenBank/DDBJ databases">
        <title>Actinoplanes sp. nov. LDG1-01 isolated from lichen.</title>
        <authorList>
            <person name="Saeng-In P."/>
            <person name="Phongsopitanun W."/>
            <person name="Kanchanasin P."/>
            <person name="Yuki M."/>
            <person name="Kudo T."/>
            <person name="Ohkuma M."/>
            <person name="Tanasupawat S."/>
        </authorList>
    </citation>
    <scope>NUCLEOTIDE SEQUENCE [LARGE SCALE GENOMIC DNA]</scope>
    <source>
        <strain evidence="7 8">LDG1-01</strain>
    </source>
</reference>
<dbReference type="Proteomes" id="UP000598996">
    <property type="component" value="Unassembled WGS sequence"/>
</dbReference>
<feature type="domain" description="HTH tetR-type" evidence="6">
    <location>
        <begin position="9"/>
        <end position="69"/>
    </location>
</feature>
<protein>
    <submittedName>
        <fullName evidence="7">TetR family transcriptional regulator</fullName>
    </submittedName>
</protein>
<evidence type="ECO:0000313" key="8">
    <source>
        <dbReference type="Proteomes" id="UP000598996"/>
    </source>
</evidence>
<evidence type="ECO:0000256" key="2">
    <source>
        <dbReference type="ARBA" id="ARBA00023125"/>
    </source>
</evidence>
<gene>
    <name evidence="7" type="ORF">JKJ07_14605</name>
</gene>
<sequence>MSLRERKKQATREALSAAALRLALEHGPERVRVDDIAEAAGVSPRTYNNYFPSRDHAIVAALTADRTARLSPDGPLSDAVIEAVIGLYTADAAAGDAAAGDAGDDAAGDAAAGDAGDDAAGDAAAGDGAAGEAPDAGNVGDVLTRSSAAWTAAPPPAEALAMISASTSLRACYVDSMTTLDGPAIVARHPEIDALTAEVLAAAANAAVRVALERWLGAANVPPSMPGFVIPSGSLPDLVRAALLPLRPSLDAATDGRTAPA</sequence>
<keyword evidence="2 4" id="KW-0238">DNA-binding</keyword>
<evidence type="ECO:0000259" key="6">
    <source>
        <dbReference type="PROSITE" id="PS50977"/>
    </source>
</evidence>
<dbReference type="Gene3D" id="1.10.357.10">
    <property type="entry name" value="Tetracycline Repressor, domain 2"/>
    <property type="match status" value="1"/>
</dbReference>
<dbReference type="EMBL" id="JAENHO010000004">
    <property type="protein sequence ID" value="MBL7255533.1"/>
    <property type="molecule type" value="Genomic_DNA"/>
</dbReference>
<feature type="region of interest" description="Disordered" evidence="5">
    <location>
        <begin position="98"/>
        <end position="138"/>
    </location>
</feature>
<dbReference type="InterPro" id="IPR009057">
    <property type="entry name" value="Homeodomain-like_sf"/>
</dbReference>
<dbReference type="PANTHER" id="PTHR30055:SF238">
    <property type="entry name" value="MYCOFACTOCIN BIOSYNTHESIS TRANSCRIPTIONAL REGULATOR MFTR-RELATED"/>
    <property type="match status" value="1"/>
</dbReference>
<evidence type="ECO:0000313" key="7">
    <source>
        <dbReference type="EMBL" id="MBL7255533.1"/>
    </source>
</evidence>
<feature type="compositionally biased region" description="Low complexity" evidence="5">
    <location>
        <begin position="121"/>
        <end position="137"/>
    </location>
</feature>
<dbReference type="PROSITE" id="PS50977">
    <property type="entry name" value="HTH_TETR_2"/>
    <property type="match status" value="1"/>
</dbReference>
<name>A0ABS1VLC7_9ACTN</name>
<dbReference type="Pfam" id="PF00440">
    <property type="entry name" value="TetR_N"/>
    <property type="match status" value="1"/>
</dbReference>
<evidence type="ECO:0000256" key="1">
    <source>
        <dbReference type="ARBA" id="ARBA00023015"/>
    </source>
</evidence>
<feature type="DNA-binding region" description="H-T-H motif" evidence="4">
    <location>
        <begin position="32"/>
        <end position="51"/>
    </location>
</feature>
<evidence type="ECO:0000256" key="4">
    <source>
        <dbReference type="PROSITE-ProRule" id="PRU00335"/>
    </source>
</evidence>
<dbReference type="InterPro" id="IPR001647">
    <property type="entry name" value="HTH_TetR"/>
</dbReference>
<comment type="caution">
    <text evidence="7">The sequence shown here is derived from an EMBL/GenBank/DDBJ whole genome shotgun (WGS) entry which is preliminary data.</text>
</comment>
<keyword evidence="1" id="KW-0805">Transcription regulation</keyword>
<accession>A0ABS1VLC7</accession>